<feature type="transmembrane region" description="Helical" evidence="10">
    <location>
        <begin position="1620"/>
        <end position="1641"/>
    </location>
</feature>
<feature type="domain" description="TIR" evidence="11">
    <location>
        <begin position="490"/>
        <end position="599"/>
    </location>
</feature>
<dbReference type="EMBL" id="CAJOBC010005236">
    <property type="protein sequence ID" value="CAF3856753.1"/>
    <property type="molecule type" value="Genomic_DNA"/>
</dbReference>
<comment type="caution">
    <text evidence="12">The sequence shown here is derived from an EMBL/GenBank/DDBJ whole genome shotgun (WGS) entry which is preliminary data.</text>
</comment>
<dbReference type="Pfam" id="PF00023">
    <property type="entry name" value="Ank"/>
    <property type="match status" value="1"/>
</dbReference>
<organism evidence="12 14">
    <name type="scientific">Didymodactylos carnosus</name>
    <dbReference type="NCBI Taxonomy" id="1234261"/>
    <lineage>
        <taxon>Eukaryota</taxon>
        <taxon>Metazoa</taxon>
        <taxon>Spiralia</taxon>
        <taxon>Gnathifera</taxon>
        <taxon>Rotifera</taxon>
        <taxon>Eurotatoria</taxon>
        <taxon>Bdelloidea</taxon>
        <taxon>Philodinida</taxon>
        <taxon>Philodinidae</taxon>
        <taxon>Didymodactylos</taxon>
    </lineage>
</organism>
<evidence type="ECO:0000256" key="4">
    <source>
        <dbReference type="ARBA" id="ARBA00023043"/>
    </source>
</evidence>
<evidence type="ECO:0000313" key="14">
    <source>
        <dbReference type="Proteomes" id="UP000663829"/>
    </source>
</evidence>
<keyword evidence="7" id="KW-0407">Ion channel</keyword>
<dbReference type="GO" id="GO:1902495">
    <property type="term" value="C:transmembrane transporter complex"/>
    <property type="evidence" value="ECO:0007669"/>
    <property type="project" value="TreeGrafter"/>
</dbReference>
<evidence type="ECO:0000313" key="13">
    <source>
        <dbReference type="EMBL" id="CAF3856753.1"/>
    </source>
</evidence>
<evidence type="ECO:0000256" key="8">
    <source>
        <dbReference type="PROSITE-ProRule" id="PRU00023"/>
    </source>
</evidence>
<dbReference type="PROSITE" id="PS50088">
    <property type="entry name" value="ANK_REPEAT"/>
    <property type="match status" value="9"/>
</dbReference>
<feature type="repeat" description="ANK" evidence="8">
    <location>
        <begin position="1265"/>
        <end position="1297"/>
    </location>
</feature>
<evidence type="ECO:0000256" key="10">
    <source>
        <dbReference type="SAM" id="Phobius"/>
    </source>
</evidence>
<feature type="repeat" description="ANK" evidence="8">
    <location>
        <begin position="983"/>
        <end position="1006"/>
    </location>
</feature>
<dbReference type="InterPro" id="IPR035897">
    <property type="entry name" value="Toll_tir_struct_dom_sf"/>
</dbReference>
<evidence type="ECO:0000256" key="2">
    <source>
        <dbReference type="ARBA" id="ARBA00022606"/>
    </source>
</evidence>
<evidence type="ECO:0000259" key="11">
    <source>
        <dbReference type="Pfam" id="PF13676"/>
    </source>
</evidence>
<evidence type="ECO:0000313" key="12">
    <source>
        <dbReference type="EMBL" id="CAF1091284.1"/>
    </source>
</evidence>
<proteinExistence type="predicted"/>
<evidence type="ECO:0000256" key="6">
    <source>
        <dbReference type="ARBA" id="ARBA00023180"/>
    </source>
</evidence>
<evidence type="ECO:0000256" key="5">
    <source>
        <dbReference type="ARBA" id="ARBA00023065"/>
    </source>
</evidence>
<dbReference type="OrthoDB" id="1661883at2759"/>
<reference evidence="12" key="1">
    <citation type="submission" date="2021-02" db="EMBL/GenBank/DDBJ databases">
        <authorList>
            <person name="Nowell W R."/>
        </authorList>
    </citation>
    <scope>NUCLEOTIDE SEQUENCE</scope>
</reference>
<feature type="transmembrane region" description="Helical" evidence="10">
    <location>
        <begin position="1511"/>
        <end position="1532"/>
    </location>
</feature>
<feature type="transmembrane region" description="Helical" evidence="10">
    <location>
        <begin position="1552"/>
        <end position="1570"/>
    </location>
</feature>
<dbReference type="InterPro" id="IPR052076">
    <property type="entry name" value="TRP_cation_channel"/>
</dbReference>
<feature type="repeat" description="ANK" evidence="8">
    <location>
        <begin position="950"/>
        <end position="982"/>
    </location>
</feature>
<keyword evidence="10" id="KW-0812">Transmembrane</keyword>
<feature type="transmembrane region" description="Helical" evidence="10">
    <location>
        <begin position="1484"/>
        <end position="1504"/>
    </location>
</feature>
<feature type="coiled-coil region" evidence="9">
    <location>
        <begin position="1824"/>
        <end position="1865"/>
    </location>
</feature>
<dbReference type="SUPFAM" id="SSF48403">
    <property type="entry name" value="Ankyrin repeat"/>
    <property type="match status" value="2"/>
</dbReference>
<keyword evidence="9" id="KW-0175">Coiled coil</keyword>
<dbReference type="Gene3D" id="1.25.40.20">
    <property type="entry name" value="Ankyrin repeat-containing domain"/>
    <property type="match status" value="4"/>
</dbReference>
<dbReference type="GO" id="GO:0007165">
    <property type="term" value="P:signal transduction"/>
    <property type="evidence" value="ECO:0007669"/>
    <property type="project" value="InterPro"/>
</dbReference>
<keyword evidence="10" id="KW-1133">Transmembrane helix</keyword>
<feature type="repeat" description="ANK" evidence="8">
    <location>
        <begin position="826"/>
        <end position="858"/>
    </location>
</feature>
<feature type="transmembrane region" description="Helical" evidence="10">
    <location>
        <begin position="1712"/>
        <end position="1741"/>
    </location>
</feature>
<dbReference type="Pfam" id="PF13676">
    <property type="entry name" value="TIR_2"/>
    <property type="match status" value="1"/>
</dbReference>
<dbReference type="SUPFAM" id="SSF52200">
    <property type="entry name" value="Toll/Interleukin receptor TIR domain"/>
    <property type="match status" value="1"/>
</dbReference>
<feature type="transmembrane region" description="Helical" evidence="10">
    <location>
        <begin position="1582"/>
        <end position="1600"/>
    </location>
</feature>
<keyword evidence="1" id="KW-0813">Transport</keyword>
<evidence type="ECO:0000256" key="1">
    <source>
        <dbReference type="ARBA" id="ARBA00022448"/>
    </source>
</evidence>
<evidence type="ECO:0000256" key="3">
    <source>
        <dbReference type="ARBA" id="ARBA00022737"/>
    </source>
</evidence>
<dbReference type="Pfam" id="PF12796">
    <property type="entry name" value="Ank_2"/>
    <property type="match status" value="5"/>
</dbReference>
<dbReference type="PRINTS" id="PR01415">
    <property type="entry name" value="ANKYRIN"/>
</dbReference>
<dbReference type="InterPro" id="IPR000157">
    <property type="entry name" value="TIR_dom"/>
</dbReference>
<dbReference type="Gene3D" id="3.40.50.10140">
    <property type="entry name" value="Toll/interleukin-1 receptor homology (TIR) domain"/>
    <property type="match status" value="1"/>
</dbReference>
<keyword evidence="6" id="KW-0325">Glycoprotein</keyword>
<dbReference type="InterPro" id="IPR036770">
    <property type="entry name" value="Ankyrin_rpt-contain_sf"/>
</dbReference>
<name>A0A814NGX0_9BILA</name>
<feature type="repeat" description="ANK" evidence="8">
    <location>
        <begin position="1098"/>
        <end position="1120"/>
    </location>
</feature>
<dbReference type="Proteomes" id="UP000681722">
    <property type="component" value="Unassembled WGS sequence"/>
</dbReference>
<keyword evidence="2" id="KW-0716">Sensory transduction</keyword>
<gene>
    <name evidence="12" type="ORF">GPM918_LOCUS18273</name>
    <name evidence="13" type="ORF">SRO942_LOCUS18269</name>
</gene>
<feature type="repeat" description="ANK" evidence="8">
    <location>
        <begin position="914"/>
        <end position="946"/>
    </location>
</feature>
<dbReference type="SMART" id="SM00248">
    <property type="entry name" value="ANK"/>
    <property type="match status" value="14"/>
</dbReference>
<evidence type="ECO:0000256" key="7">
    <source>
        <dbReference type="ARBA" id="ARBA00023303"/>
    </source>
</evidence>
<dbReference type="InterPro" id="IPR002110">
    <property type="entry name" value="Ankyrin_rpt"/>
</dbReference>
<keyword evidence="3" id="KW-0677">Repeat</keyword>
<keyword evidence="4 8" id="KW-0040">ANK repeat</keyword>
<keyword evidence="14" id="KW-1185">Reference proteome</keyword>
<evidence type="ECO:0000256" key="9">
    <source>
        <dbReference type="SAM" id="Coils"/>
    </source>
</evidence>
<dbReference type="EMBL" id="CAJNOQ010005237">
    <property type="protein sequence ID" value="CAF1091284.1"/>
    <property type="molecule type" value="Genomic_DNA"/>
</dbReference>
<keyword evidence="5" id="KW-0406">Ion transport</keyword>
<accession>A0A814NGX0</accession>
<feature type="transmembrane region" description="Helical" evidence="10">
    <location>
        <begin position="1653"/>
        <end position="1672"/>
    </location>
</feature>
<feature type="repeat" description="ANK" evidence="8">
    <location>
        <begin position="1232"/>
        <end position="1264"/>
    </location>
</feature>
<dbReference type="Proteomes" id="UP000663829">
    <property type="component" value="Unassembled WGS sequence"/>
</dbReference>
<sequence>MERYENIKFVMQELQTPNATILRRQHYLLECIECYLKLSDADFLEKLDQPCLDEINAYNSTFFYKWYNTDQTQFNNESFQYIQLALQLNGRISTLVNRTSSSKSIQRVKHLLFNDDCIKILSKILKQINSTDSLHHDEFLLIICSWLDVLASFKNEHSQENYSQFLPLITVIHECLNSQWNKKYLSNIINNNENPDEFTPAHLFYIGTCPFLMGLYLDDPGIQLFEDLFMMYRQYIISYSKYIKDSRVMYCLVGIFSYTTHYCLISDKLFHNDTELLTCISMILHQPCRHLINSTWSNNETKLIDFVLLFLLKCCSSSKTMACFLDEKQIMVLDILDLVTSAYVRIRTSACLLLAQIIDVEQMRKYRICHKLTMKCLELLEEGYNQTSVPIDLISYSFLILSIHEDVQSLTAHLNIIPWLIKMPGAPFIYEIIWSLSFHQDIQQKLMPFKQQLQIDSKSSDTRVSKIAQGILWNLEPKIGPFTAVQFDAMISYCDNDKEIAQRIKIGLKAAGIKLCESDNNNMTDIDMSNFIIMCISEDYKHNSYCQAQVKYAQVKHKKLVPCIIQSHYRIDDWLTYIMENLIQVDFVKKNFKLSLNQLILQMYPQHDLTNNHLPTIPQVRRQSLIPVRVKSVKIKTKRLQDWLDTDVLEWCQQTKLPTFFKILTNNDGNSLLKLYDLSKTSSPQAVINLLKNDCRKQGVQLSFTEYIRFQSALEKLAACDDSNIVGCNGEIPLHTAARHEDAKSTEGVLHQQNGSVQILALSVLENMHCYERQSIIAYLMKHHGNICKKDNQGRTALHYAAMRNNHVNLKELIEFGAPVDARDTKNATALHFASRFNAVDCVKILIENHAVLDLQDVVGNTPLHSSMDKTSSLNIIDDENITSSSNTTIILLEAAKECSSQFFNYYLEIKNKYGKTAISVGCEHGQIHLVKTLLSYGANIHSCKRDSSDRFPAIHLAAKSGNINIIKLLLKNNVDIFITNIFGETALHIACKYNRIKVVETLIDKMKYDEQDKLKLYINQRDYQNFTPLLTASYFGHGQCIKLLWNNNVNVLCQDNHGKNILHICAERQYQDALKTILDLIKTFKHAYELLIDSDRHGDSVLHAAAKSGNFEICQMLIETMKYVILQIRTMNSIKFTKEYLAMILKKNLDKRTPLHEAAKCGNIAIFKYFFNNMNDNNLCSLKKDFVWIAACEDSDDELKTSLHIAAAKGHHEIVQLLVEKGSNVWACDMNDSTPLHEAAAKNQYLCAKILLNNQAPLNQVDGNHSTPLHLSSQYGHWKIVKLLLRYGADVQIENCDGYNAMEVAILNNHQIVVHEFIVHDTWDKSMRNAQIKPSNDDKEDNDDDISTPMRKLICYMPIEAEEVLNRCMTEVRGTEDYGYKIIYNYEFLEDQFFVNKWKNVRHSERNVHHHHLQSKIKNQKSILSLCKHKQQYSTVVYTTQGYTLQKNHPLFIMITSRQSDLLKHPLVDRLIKRKWLQFSRTFFWIFFIFYGFFLTSFTSAILRVKHSQYYYSLFNLTLSTASCETISLLIKNGNGTMGKKDVSDTTIKWVLWSTIILHVVKNVLLICVRFKMFLSMSNILELLALILSIIFSYDFYSWQMNVRFRCSFQWQCGAAGILIAWITLVIYVQFLSASGIYVVMLEVILRKFLRFIPILLVFILGFGFSFHMLLENQDVYKNTFDSLFRTALMLTGEINYEDHLYHPERNNGTFYYQFIYVLYMLFCVLMTILIMNLLIAHAVGEVPPLLERASTRHCMMRIKLIMDYEILLSTLDIFIPYLKRRIKILIDNNQEEVIYPNRIDAIRREFHDIKIFFSKNKIKTMLTSNDEKIDELLNEQHNLKENIRKLQRDVKEISLKVDSLTKL</sequence>
<keyword evidence="10" id="KW-0472">Membrane</keyword>
<feature type="repeat" description="ANK" evidence="8">
    <location>
        <begin position="1199"/>
        <end position="1231"/>
    </location>
</feature>
<protein>
    <recommendedName>
        <fullName evidence="11">TIR domain-containing protein</fullName>
    </recommendedName>
</protein>
<dbReference type="PROSITE" id="PS50297">
    <property type="entry name" value="ANK_REP_REGION"/>
    <property type="match status" value="9"/>
</dbReference>
<dbReference type="PANTHER" id="PTHR47143:SF1">
    <property type="entry name" value="ION_TRANS DOMAIN-CONTAINING PROTEIN"/>
    <property type="match status" value="1"/>
</dbReference>
<feature type="repeat" description="ANK" evidence="8">
    <location>
        <begin position="793"/>
        <end position="825"/>
    </location>
</feature>
<dbReference type="GO" id="GO:0005216">
    <property type="term" value="F:monoatomic ion channel activity"/>
    <property type="evidence" value="ECO:0007669"/>
    <property type="project" value="InterPro"/>
</dbReference>
<dbReference type="PANTHER" id="PTHR47143">
    <property type="entry name" value="TRANSIENT RECEPTOR POTENTIAL CATION CHANNEL PROTEIN PAINLESS"/>
    <property type="match status" value="1"/>
</dbReference>